<accession>A0ABS8U6Y6</accession>
<feature type="transmembrane region" description="Helical" evidence="1">
    <location>
        <begin position="66"/>
        <end position="85"/>
    </location>
</feature>
<feature type="transmembrane region" description="Helical" evidence="1">
    <location>
        <begin position="32"/>
        <end position="54"/>
    </location>
</feature>
<keyword evidence="1" id="KW-0472">Membrane</keyword>
<proteinExistence type="predicted"/>
<sequence length="202" mass="23866">MEDNNQIEYRKYLDDISHELTYLYRKKNKIKLILRLYSFIGILTAVIAIIYFVISYYKFNITNTQRIALMSAGVGLLLSLMSKFYTNLIEEREKEQKARTIELNKISRFILSWATLERTIYSILERHEPDISKFGIKRNIRLLFEEEIISDREFINLERALDLRNKIVHGQTLSATEELDKYSGQVDEIIDKILISSKKTTN</sequence>
<organism evidence="2 3">
    <name type="scientific">Mucilaginibacter roseus</name>
    <dbReference type="NCBI Taxonomy" id="1528868"/>
    <lineage>
        <taxon>Bacteria</taxon>
        <taxon>Pseudomonadati</taxon>
        <taxon>Bacteroidota</taxon>
        <taxon>Sphingobacteriia</taxon>
        <taxon>Sphingobacteriales</taxon>
        <taxon>Sphingobacteriaceae</taxon>
        <taxon>Mucilaginibacter</taxon>
    </lineage>
</organism>
<evidence type="ECO:0000313" key="2">
    <source>
        <dbReference type="EMBL" id="MCD8741858.1"/>
    </source>
</evidence>
<name>A0ABS8U6Y6_9SPHI</name>
<dbReference type="EMBL" id="JAJPWV010000004">
    <property type="protein sequence ID" value="MCD8741858.1"/>
    <property type="molecule type" value="Genomic_DNA"/>
</dbReference>
<dbReference type="RefSeq" id="WP_232178358.1">
    <property type="nucleotide sequence ID" value="NZ_JAJPWV010000004.1"/>
</dbReference>
<keyword evidence="1" id="KW-1133">Transmembrane helix</keyword>
<evidence type="ECO:0000313" key="3">
    <source>
        <dbReference type="Proteomes" id="UP001199919"/>
    </source>
</evidence>
<protein>
    <recommendedName>
        <fullName evidence="4">RiboL-PSP-HEPN domain-containing protein</fullName>
    </recommendedName>
</protein>
<evidence type="ECO:0000256" key="1">
    <source>
        <dbReference type="SAM" id="Phobius"/>
    </source>
</evidence>
<keyword evidence="3" id="KW-1185">Reference proteome</keyword>
<gene>
    <name evidence="2" type="ORF">LT679_14675</name>
</gene>
<evidence type="ECO:0008006" key="4">
    <source>
        <dbReference type="Google" id="ProtNLM"/>
    </source>
</evidence>
<keyword evidence="1" id="KW-0812">Transmembrane</keyword>
<reference evidence="2 3" key="1">
    <citation type="submission" date="2021-12" db="EMBL/GenBank/DDBJ databases">
        <title>Mucilaginibacter roseus genome.</title>
        <authorList>
            <person name="Ferreira J.R."/>
            <person name="Newman J.D."/>
        </authorList>
    </citation>
    <scope>NUCLEOTIDE SEQUENCE [LARGE SCALE GENOMIC DNA]</scope>
    <source>
        <strain evidence="2 3">LMG 28454</strain>
    </source>
</reference>
<comment type="caution">
    <text evidence="2">The sequence shown here is derived from an EMBL/GenBank/DDBJ whole genome shotgun (WGS) entry which is preliminary data.</text>
</comment>
<dbReference type="Proteomes" id="UP001199919">
    <property type="component" value="Unassembled WGS sequence"/>
</dbReference>